<dbReference type="STRING" id="71717.A0A4Y7SJL7"/>
<evidence type="ECO:0000256" key="1">
    <source>
        <dbReference type="SAM" id="MobiDB-lite"/>
    </source>
</evidence>
<organism evidence="2 3">
    <name type="scientific">Coprinellus micaceus</name>
    <name type="common">Glistening ink-cap mushroom</name>
    <name type="synonym">Coprinus micaceus</name>
    <dbReference type="NCBI Taxonomy" id="71717"/>
    <lineage>
        <taxon>Eukaryota</taxon>
        <taxon>Fungi</taxon>
        <taxon>Dikarya</taxon>
        <taxon>Basidiomycota</taxon>
        <taxon>Agaricomycotina</taxon>
        <taxon>Agaricomycetes</taxon>
        <taxon>Agaricomycetidae</taxon>
        <taxon>Agaricales</taxon>
        <taxon>Agaricineae</taxon>
        <taxon>Psathyrellaceae</taxon>
        <taxon>Coprinellus</taxon>
    </lineage>
</organism>
<evidence type="ECO:0000313" key="2">
    <source>
        <dbReference type="EMBL" id="TEB22053.1"/>
    </source>
</evidence>
<feature type="region of interest" description="Disordered" evidence="1">
    <location>
        <begin position="16"/>
        <end position="51"/>
    </location>
</feature>
<sequence length="838" mass="93821">MAALRKAQDHLDVYFASCAPSPPSSVTPPSSPSTSMDTPPSSPARAMATTPFLPPGPPMDLDVDPPATVFLPDPLTLHEFVVRAMELHGEKKFSEFAHFVLSGIHEGKMASLIQESLREDPFVYVYRFLARIVGISKSIDIIDTLKLNAQCSWAHSIREESQVNWTWELDGETYTESLSNIPNVLLGTFGDKSSIHILLPSLFDPDSPTFRVEVAQLRQLWDCAITPALASAIIDPLKMEVPWPCVSDFAAAIVKFANQNIPDIGINLRFVHIVDPLPRFHDANDVSQEAAFESHFRENMLAYSPLDDSPGGMWFVDIGLQVQHQNKSVAWGSSSHEGMVRALIGRDDFVLDVDSPNYQKTFFSHMSEVACARIVVDGNDYEDRIVVRLSVDDSPMQVVDERGDAVNRVTALDLIRRPASQKSFLQRLSTMFINNVDTKDEVIALATLTVPIQHRHRFIPRSADLAVFASCVTFATRDLWFFRSIRAQAMRIAFDLQRAFPRALSARVDEGLSLTASLAWMVNALHLAESRDIELPNGHLVLPATMDRGVLFLEPMHFPDFTHNEVDVPYFIHLSPHGVGGFVDRDQVIRFLGDFPTAIISAFTEPNAAIPPRAPSRPAPNGPRPFRISMPYLSSISPTIYAAPRFEDKGIALLSHGPVPTSDPSIAKLCNELIALFIKDVMISAPHGTVRPISLTRTSADKEIFAVVNLANISSVIRWKHSKKSEWERAFFRFFPDATSVHYGPHSVGYTQCSYYRRWLQLPRELGDYSFNVLRRGIWATFFQHAYWLPNCQIDGIWTSSWSRSFTPLHPMPRDARSIHLLINGAVDPVYEPNAVIF</sequence>
<feature type="compositionally biased region" description="Pro residues" evidence="1">
    <location>
        <begin position="20"/>
        <end position="31"/>
    </location>
</feature>
<gene>
    <name evidence="2" type="ORF">FA13DRAFT_1799270</name>
</gene>
<protein>
    <submittedName>
        <fullName evidence="2">Uncharacterized protein</fullName>
    </submittedName>
</protein>
<dbReference type="OrthoDB" id="3124520at2759"/>
<accession>A0A4Y7SJL7</accession>
<comment type="caution">
    <text evidence="2">The sequence shown here is derived from an EMBL/GenBank/DDBJ whole genome shotgun (WGS) entry which is preliminary data.</text>
</comment>
<dbReference type="AlphaFoldDB" id="A0A4Y7SJL7"/>
<proteinExistence type="predicted"/>
<name>A0A4Y7SJL7_COPMI</name>
<keyword evidence="3" id="KW-1185">Reference proteome</keyword>
<dbReference type="Proteomes" id="UP000298030">
    <property type="component" value="Unassembled WGS sequence"/>
</dbReference>
<evidence type="ECO:0000313" key="3">
    <source>
        <dbReference type="Proteomes" id="UP000298030"/>
    </source>
</evidence>
<dbReference type="EMBL" id="QPFP01000098">
    <property type="protein sequence ID" value="TEB22053.1"/>
    <property type="molecule type" value="Genomic_DNA"/>
</dbReference>
<reference evidence="2 3" key="1">
    <citation type="journal article" date="2019" name="Nat. Ecol. Evol.">
        <title>Megaphylogeny resolves global patterns of mushroom evolution.</title>
        <authorList>
            <person name="Varga T."/>
            <person name="Krizsan K."/>
            <person name="Foldi C."/>
            <person name="Dima B."/>
            <person name="Sanchez-Garcia M."/>
            <person name="Sanchez-Ramirez S."/>
            <person name="Szollosi G.J."/>
            <person name="Szarkandi J.G."/>
            <person name="Papp V."/>
            <person name="Albert L."/>
            <person name="Andreopoulos W."/>
            <person name="Angelini C."/>
            <person name="Antonin V."/>
            <person name="Barry K.W."/>
            <person name="Bougher N.L."/>
            <person name="Buchanan P."/>
            <person name="Buyck B."/>
            <person name="Bense V."/>
            <person name="Catcheside P."/>
            <person name="Chovatia M."/>
            <person name="Cooper J."/>
            <person name="Damon W."/>
            <person name="Desjardin D."/>
            <person name="Finy P."/>
            <person name="Geml J."/>
            <person name="Haridas S."/>
            <person name="Hughes K."/>
            <person name="Justo A."/>
            <person name="Karasinski D."/>
            <person name="Kautmanova I."/>
            <person name="Kiss B."/>
            <person name="Kocsube S."/>
            <person name="Kotiranta H."/>
            <person name="LaButti K.M."/>
            <person name="Lechner B.E."/>
            <person name="Liimatainen K."/>
            <person name="Lipzen A."/>
            <person name="Lukacs Z."/>
            <person name="Mihaltcheva S."/>
            <person name="Morgado L.N."/>
            <person name="Niskanen T."/>
            <person name="Noordeloos M.E."/>
            <person name="Ohm R.A."/>
            <person name="Ortiz-Santana B."/>
            <person name="Ovrebo C."/>
            <person name="Racz N."/>
            <person name="Riley R."/>
            <person name="Savchenko A."/>
            <person name="Shiryaev A."/>
            <person name="Soop K."/>
            <person name="Spirin V."/>
            <person name="Szebenyi C."/>
            <person name="Tomsovsky M."/>
            <person name="Tulloss R.E."/>
            <person name="Uehling J."/>
            <person name="Grigoriev I.V."/>
            <person name="Vagvolgyi C."/>
            <person name="Papp T."/>
            <person name="Martin F.M."/>
            <person name="Miettinen O."/>
            <person name="Hibbett D.S."/>
            <person name="Nagy L.G."/>
        </authorList>
    </citation>
    <scope>NUCLEOTIDE SEQUENCE [LARGE SCALE GENOMIC DNA]</scope>
    <source>
        <strain evidence="2 3">FP101781</strain>
    </source>
</reference>